<dbReference type="AlphaFoldDB" id="A0AA36HUD4"/>
<gene>
    <name evidence="6" type="ORF">EVOR1521_LOCUS4790</name>
</gene>
<evidence type="ECO:0000259" key="5">
    <source>
        <dbReference type="PROSITE" id="PS52035"/>
    </source>
</evidence>
<feature type="compositionally biased region" description="Acidic residues" evidence="4">
    <location>
        <begin position="83"/>
        <end position="111"/>
    </location>
</feature>
<feature type="compositionally biased region" description="Low complexity" evidence="4">
    <location>
        <begin position="10"/>
        <end position="39"/>
    </location>
</feature>
<comment type="cofactor">
    <cofactor evidence="1">
        <name>Zn(2+)</name>
        <dbReference type="ChEBI" id="CHEBI:29105"/>
    </cofactor>
</comment>
<name>A0AA36HUD4_9DINO</name>
<feature type="active site" description="Proton donor/acceptor" evidence="3">
    <location>
        <position position="665"/>
    </location>
</feature>
<reference evidence="6" key="1">
    <citation type="submission" date="2023-08" db="EMBL/GenBank/DDBJ databases">
        <authorList>
            <person name="Chen Y."/>
            <person name="Shah S."/>
            <person name="Dougan E. K."/>
            <person name="Thang M."/>
            <person name="Chan C."/>
        </authorList>
    </citation>
    <scope>NUCLEOTIDE SEQUENCE</scope>
</reference>
<protein>
    <recommendedName>
        <fullName evidence="5">Peptidase M14 domain-containing protein</fullName>
    </recommendedName>
</protein>
<dbReference type="PANTHER" id="PTHR12756:SF12">
    <property type="entry name" value="CYTOSOLIC CARBOXYPEPTIDASE-LIKE PROTEIN 5"/>
    <property type="match status" value="1"/>
</dbReference>
<dbReference type="PROSITE" id="PS52035">
    <property type="entry name" value="PEPTIDASE_M14"/>
    <property type="match status" value="1"/>
</dbReference>
<dbReference type="Pfam" id="PF00246">
    <property type="entry name" value="Peptidase_M14"/>
    <property type="match status" value="1"/>
</dbReference>
<dbReference type="SUPFAM" id="SSF53187">
    <property type="entry name" value="Zn-dependent exopeptidases"/>
    <property type="match status" value="1"/>
</dbReference>
<dbReference type="GO" id="GO:0008270">
    <property type="term" value="F:zinc ion binding"/>
    <property type="evidence" value="ECO:0007669"/>
    <property type="project" value="InterPro"/>
</dbReference>
<comment type="caution">
    <text evidence="6">The sequence shown here is derived from an EMBL/GenBank/DDBJ whole genome shotgun (WGS) entry which is preliminary data.</text>
</comment>
<feature type="domain" description="Peptidase M14" evidence="5">
    <location>
        <begin position="412"/>
        <end position="703"/>
    </location>
</feature>
<evidence type="ECO:0000256" key="4">
    <source>
        <dbReference type="SAM" id="MobiDB-lite"/>
    </source>
</evidence>
<dbReference type="InterPro" id="IPR050821">
    <property type="entry name" value="Cytosolic_carboxypeptidase"/>
</dbReference>
<feature type="compositionally biased region" description="Basic and acidic residues" evidence="4">
    <location>
        <begin position="119"/>
        <end position="128"/>
    </location>
</feature>
<keyword evidence="7" id="KW-1185">Reference proteome</keyword>
<evidence type="ECO:0000256" key="2">
    <source>
        <dbReference type="ARBA" id="ARBA00005988"/>
    </source>
</evidence>
<evidence type="ECO:0000313" key="6">
    <source>
        <dbReference type="EMBL" id="CAJ1375530.1"/>
    </source>
</evidence>
<dbReference type="Proteomes" id="UP001178507">
    <property type="component" value="Unassembled WGS sequence"/>
</dbReference>
<accession>A0AA36HUD4</accession>
<dbReference type="GO" id="GO:0006508">
    <property type="term" value="P:proteolysis"/>
    <property type="evidence" value="ECO:0007669"/>
    <property type="project" value="InterPro"/>
</dbReference>
<dbReference type="EMBL" id="CAUJNA010000327">
    <property type="protein sequence ID" value="CAJ1375530.1"/>
    <property type="molecule type" value="Genomic_DNA"/>
</dbReference>
<evidence type="ECO:0000256" key="1">
    <source>
        <dbReference type="ARBA" id="ARBA00001947"/>
    </source>
</evidence>
<feature type="region of interest" description="Disordered" evidence="4">
    <location>
        <begin position="1"/>
        <end position="134"/>
    </location>
</feature>
<dbReference type="GO" id="GO:0004181">
    <property type="term" value="F:metallocarboxypeptidase activity"/>
    <property type="evidence" value="ECO:0007669"/>
    <property type="project" value="InterPro"/>
</dbReference>
<organism evidence="6 7">
    <name type="scientific">Effrenium voratum</name>
    <dbReference type="NCBI Taxonomy" id="2562239"/>
    <lineage>
        <taxon>Eukaryota</taxon>
        <taxon>Sar</taxon>
        <taxon>Alveolata</taxon>
        <taxon>Dinophyceae</taxon>
        <taxon>Suessiales</taxon>
        <taxon>Symbiodiniaceae</taxon>
        <taxon>Effrenium</taxon>
    </lineage>
</organism>
<proteinExistence type="inferred from homology"/>
<dbReference type="Gene3D" id="3.40.630.10">
    <property type="entry name" value="Zn peptidases"/>
    <property type="match status" value="1"/>
</dbReference>
<evidence type="ECO:0000313" key="7">
    <source>
        <dbReference type="Proteomes" id="UP001178507"/>
    </source>
</evidence>
<dbReference type="InterPro" id="IPR000834">
    <property type="entry name" value="Peptidase_M14"/>
</dbReference>
<sequence length="908" mass="100183">MVRWRDLLRAAEPPAADAADPPKAAPAPHAAPAAHGANGDAEEDDDLPPLVSHEPVLTADAWVDPEPNDPDPQDAPTSRQEEPEAQEVPEEEEEEEEEEISESEEEEEEAEPVVFEQPPLERIERPEPEGIAAGPWRAGHFEFFAAFDSGNLANARLVLPEEEAAPSAEDADVVWAAQPESRLLYKLAKTCAVRTEPSAKAKLITKKSAGARLYANCRQTLHGWQKLADEEGWAQLSAPAEGGEVKRFTPPNAGDAEVEVAEGAEQKLPAANGASSEARGGYPAPAPSSLELTFEVTARADCAGTDFASEECQWFHFGLRADAENGDAVPVLQAGQLLRFRVLGLSRFRRLETTRVSGQLLTDGLQPVVSEDGRWRLVEGDIGMLRTQAGMAFTFEHRVERPCKELRFALTFPYPLGRIWSHLAEVTERLVAKGNYVAREVLCSSLGGLPIELLTITHCSDRHTERLPGLDQEGKGDASDARPWIFPKRRAVFVSARVHPGETPASYMLEGLLDFLASGTAAAQELLRRFVFFILPVLNPDGVACGHHRLDLRAENLNRVYGKASWEDHPSVVAAEKACLRAHRHQGLRLYLDLHAHSNRRGGFLLADAGSDAKSLAEAKLFGWALGRRCEVFEFAQSDFSESKRGTGKSFMAKATGNPLCFTVECHYIRGHHSAWPFLPSKWRTMGAACLVALLDLEALSSARLRPLALPDVRRARRQLRGRKKKSYEEEFYGVPSRARPHFAEVLCGSAEHPLAPQLQLHPELIGQTVEIIDSYTEGPETWLQLHESSGHLRLRPSDLRPCTEQRGSFFYGALCKVAVARFPAPDSPTVCFLNPGTALEIRERQVVDGVLRLRLARESMRGLRDGWVSEFKRCCFDPRLGGAAQVMRLRGRPKSWGQKGTSYAFAC</sequence>
<dbReference type="PANTHER" id="PTHR12756">
    <property type="entry name" value="CYTOSOLIC CARBOXYPEPTIDASE"/>
    <property type="match status" value="1"/>
</dbReference>
<evidence type="ECO:0000256" key="3">
    <source>
        <dbReference type="PROSITE-ProRule" id="PRU01379"/>
    </source>
</evidence>
<comment type="similarity">
    <text evidence="2 3">Belongs to the peptidase M14 family.</text>
</comment>